<dbReference type="Pfam" id="PF00102">
    <property type="entry name" value="Y_phosphatase"/>
    <property type="match status" value="1"/>
</dbReference>
<reference evidence="11" key="2">
    <citation type="submission" date="2020-06" db="EMBL/GenBank/DDBJ databases">
        <authorList>
            <person name="Sheffer M."/>
        </authorList>
    </citation>
    <scope>NUCLEOTIDE SEQUENCE</scope>
</reference>
<feature type="compositionally biased region" description="Low complexity" evidence="8">
    <location>
        <begin position="712"/>
        <end position="724"/>
    </location>
</feature>
<dbReference type="GO" id="GO:0004726">
    <property type="term" value="F:non-membrane spanning protein tyrosine phosphatase activity"/>
    <property type="evidence" value="ECO:0007669"/>
    <property type="project" value="InterPro"/>
</dbReference>
<dbReference type="InterPro" id="IPR000387">
    <property type="entry name" value="Tyr_Pase_dom"/>
</dbReference>
<evidence type="ECO:0000256" key="6">
    <source>
        <dbReference type="ARBA" id="ARBA00022912"/>
    </source>
</evidence>
<dbReference type="InterPro" id="IPR016130">
    <property type="entry name" value="Tyr_Pase_AS"/>
</dbReference>
<evidence type="ECO:0000256" key="2">
    <source>
        <dbReference type="ARBA" id="ARBA00013064"/>
    </source>
</evidence>
<dbReference type="InterPro" id="IPR003595">
    <property type="entry name" value="Tyr_Pase_cat"/>
</dbReference>
<dbReference type="PANTHER" id="PTHR45983:SF2">
    <property type="entry name" value="PROTEIN-TYROSINE-PHOSPHATASE"/>
    <property type="match status" value="1"/>
</dbReference>
<evidence type="ECO:0000256" key="1">
    <source>
        <dbReference type="ARBA" id="ARBA00004496"/>
    </source>
</evidence>
<feature type="compositionally biased region" description="Basic and acidic residues" evidence="8">
    <location>
        <begin position="1556"/>
        <end position="1570"/>
    </location>
</feature>
<evidence type="ECO:0000259" key="10">
    <source>
        <dbReference type="PROSITE" id="PS50056"/>
    </source>
</evidence>
<evidence type="ECO:0000256" key="4">
    <source>
        <dbReference type="ARBA" id="ARBA00022553"/>
    </source>
</evidence>
<dbReference type="EMBL" id="JABXBU010002072">
    <property type="protein sequence ID" value="KAF8778286.1"/>
    <property type="molecule type" value="Genomic_DNA"/>
</dbReference>
<dbReference type="InterPro" id="IPR047170">
    <property type="entry name" value="PTN12/18/22"/>
</dbReference>
<feature type="compositionally biased region" description="Polar residues" evidence="8">
    <location>
        <begin position="338"/>
        <end position="348"/>
    </location>
</feature>
<evidence type="ECO:0000313" key="12">
    <source>
        <dbReference type="Proteomes" id="UP000807504"/>
    </source>
</evidence>
<keyword evidence="3" id="KW-0963">Cytoplasm</keyword>
<feature type="compositionally biased region" description="Basic and acidic residues" evidence="8">
    <location>
        <begin position="1024"/>
        <end position="1038"/>
    </location>
</feature>
<dbReference type="GO" id="GO:0005634">
    <property type="term" value="C:nucleus"/>
    <property type="evidence" value="ECO:0007669"/>
    <property type="project" value="TreeGrafter"/>
</dbReference>
<proteinExistence type="inferred from homology"/>
<feature type="compositionally biased region" description="Polar residues" evidence="8">
    <location>
        <begin position="768"/>
        <end position="783"/>
    </location>
</feature>
<feature type="region of interest" description="Disordered" evidence="8">
    <location>
        <begin position="1024"/>
        <end position="1047"/>
    </location>
</feature>
<evidence type="ECO:0000256" key="5">
    <source>
        <dbReference type="ARBA" id="ARBA00022801"/>
    </source>
</evidence>
<gene>
    <name evidence="11" type="ORF">HNY73_015021</name>
</gene>
<keyword evidence="5" id="KW-0378">Hydrolase</keyword>
<dbReference type="SMART" id="SM00404">
    <property type="entry name" value="PTPc_motif"/>
    <property type="match status" value="1"/>
</dbReference>
<feature type="region of interest" description="Disordered" evidence="8">
    <location>
        <begin position="1413"/>
        <end position="1435"/>
    </location>
</feature>
<feature type="region of interest" description="Disordered" evidence="8">
    <location>
        <begin position="593"/>
        <end position="629"/>
    </location>
</feature>
<dbReference type="EC" id="3.1.3.48" evidence="2"/>
<feature type="compositionally biased region" description="Polar residues" evidence="8">
    <location>
        <begin position="382"/>
        <end position="418"/>
    </location>
</feature>
<protein>
    <recommendedName>
        <fullName evidence="2">protein-tyrosine-phosphatase</fullName>
        <ecNumber evidence="2">3.1.3.48</ecNumber>
    </recommendedName>
</protein>
<dbReference type="FunFam" id="3.90.190.10:FF:000045">
    <property type="entry name" value="Tyrosine-protein phosphatase non-receptor type 12"/>
    <property type="match status" value="1"/>
</dbReference>
<dbReference type="PROSITE" id="PS50055">
    <property type="entry name" value="TYR_PHOSPHATASE_PTP"/>
    <property type="match status" value="1"/>
</dbReference>
<comment type="caution">
    <text evidence="11">The sequence shown here is derived from an EMBL/GenBank/DDBJ whole genome shotgun (WGS) entry which is preliminary data.</text>
</comment>
<dbReference type="SUPFAM" id="SSF52799">
    <property type="entry name" value="(Phosphotyrosine protein) phosphatases II"/>
    <property type="match status" value="1"/>
</dbReference>
<dbReference type="PRINTS" id="PR00700">
    <property type="entry name" value="PRTYPHPHTASE"/>
</dbReference>
<evidence type="ECO:0000313" key="11">
    <source>
        <dbReference type="EMBL" id="KAF8778286.1"/>
    </source>
</evidence>
<feature type="region of interest" description="Disordered" evidence="8">
    <location>
        <begin position="700"/>
        <end position="793"/>
    </location>
</feature>
<dbReference type="Proteomes" id="UP000807504">
    <property type="component" value="Unassembled WGS sequence"/>
</dbReference>
<organism evidence="11 12">
    <name type="scientific">Argiope bruennichi</name>
    <name type="common">Wasp spider</name>
    <name type="synonym">Aranea bruennichi</name>
    <dbReference type="NCBI Taxonomy" id="94029"/>
    <lineage>
        <taxon>Eukaryota</taxon>
        <taxon>Metazoa</taxon>
        <taxon>Ecdysozoa</taxon>
        <taxon>Arthropoda</taxon>
        <taxon>Chelicerata</taxon>
        <taxon>Arachnida</taxon>
        <taxon>Araneae</taxon>
        <taxon>Araneomorphae</taxon>
        <taxon>Entelegynae</taxon>
        <taxon>Araneoidea</taxon>
        <taxon>Araneidae</taxon>
        <taxon>Argiope</taxon>
    </lineage>
</organism>
<feature type="compositionally biased region" description="Basic and acidic residues" evidence="8">
    <location>
        <begin position="1323"/>
        <end position="1342"/>
    </location>
</feature>
<name>A0A8T0EV86_ARGBR</name>
<evidence type="ECO:0000256" key="3">
    <source>
        <dbReference type="ARBA" id="ARBA00022490"/>
    </source>
</evidence>
<evidence type="ECO:0000256" key="7">
    <source>
        <dbReference type="ARBA" id="ARBA00034734"/>
    </source>
</evidence>
<keyword evidence="6" id="KW-0904">Protein phosphatase</keyword>
<comment type="similarity">
    <text evidence="7">Belongs to the protein-tyrosine phosphatase family. Non-receptor class 4 subfamily.</text>
</comment>
<sequence>MKPSLRTVLRNFLNHFEDYEARKKLCDDQYEHEFQQLKKLTDQLREDPEYSCSWALKDVNRPKNRYKDIVPYDKSRVILPKHDGVPGSDYINASYVKGSSGALAYIAAQGPLPNTVIDFWRMIWVCDVQVIVMACNEKEAGKTKCETYWPNKGEIKHYGNISVELIDTSQVCPDFMVRTLLVKCDSEMRDVYQFHYTSWPDHGTPETVHPMLELVRLMRDCQASETVPIVVHCSAGCGRTGTICAVDYVWACLRHGKLSEDFSLFQIALELRRQRIAMIQTKEQYMLAHKAVATLFEQQLNVIDCHIYVNLDEDGEPLMWKELSKNKFALIKKENSCTKDSSSSANNSTKDKVEERLNLQFKDSVAKESSQKRPSITDVESPPNNKLNDNMSTSEPLIGINNKTSESNISRNSCLSQHSSEDTIPFIDDDEISIRPNNGRAYLNMPSSGSFSKIINRFDPFVDQIILDTDDSSPDADPGNFPQKITDIQSAENINGDQSSISSSKQEISSENSDQVFPSNYATLPCGSSLNKNYGKTGIRESYPPSRSRYDDSVSDIIEEGGDNSKGSKKVGKATVVRRPSISKLKALFEKSGLSSNKSSNDGGKRSLFRHNSHNVSRAGSAPPSLNCMDKTSAVEKESILMLVTRKFRSSSVRTEREVSSKSYDKSHRKSTPGSIMNLREGFATLSRTVSFNLSKTLRSYSPSKTREKSSVSESGSISSVAEGTSSGNNKSKLPEIQPKGKSTWYDKSSLPRAVAVVKPTEKLSPTPDASNTDEPKSPTSKTYTDKSPFPSVIPKPPKLLPFFNSLNKSNGKDASAMWYNEVDENLSNSDSTTKSIPTTDMETTKSFCKSHNIKVLPFIHSITPWKKTVSKSPLSSPESPKHFEEAVSEMASAISNSKFYTDIGNSNDKLELPIKNLREETSSCPVPEEIIPLNSVSEDHKETSEENLKILKEPSEISQSNLDSIQDKNGAVSKEANDVPPAIPKKMIIGKQKHLENQIFFNEHEVLPNADGNVLDNTAAPVKRKDSGIKPPIEGKIESPSLSPKDHYINVTPKTLKNIEQIENTVCNNPRGAIIDLTSRESYCMEEELDNALKQLSESSETKTSVIKSVSKFPGYEVIWPEEKYTTDNHPLDLDSKNKFKFHLLKEANDVASKHCKTGLCYSPPLRRSMNAQLGLAKCRSCSNIDWLETNENVSVVENLKEPNNTPTKKLVNEAVVELNTLLDRLTTRTLSEDPELEAKHKQINKTAGYENGAFQNKWPGSDNLMTHSVTIVSKSNISDCSPKEEEIVFHFPPPPPLPPPEEDQPTETFNIVRKNGTIKLANKEKTKDSSTEPVCTKDHSTSSASSTEDSLQIVPQPTPRKSKQSGLRKSASYTNICVPQSKSKGYENVFLEKYQTLSRLQIETKSDSLNQCPDVHSKESTKPFNSNKPQIIKPKPDYVNVRELHISNSPKLGRKSPKRDKDEECTSVLKFSSDEMRKTSNVYNVSKESFTKFDMSKSCPPSELKLYSTFSVESGDKYSTYGKICKISDKQLLTSEKKLQDHQYINLNIEKMLDETKKKPSPSKKTERAPLPPNSTHAVETKEIHSIKELHKKLPSRKLEKAPLPPPLLQKSFTAGNLVKKNMPNTSHYTNFPPYRAHISEEAPVLPAVHENISNDLPASAVTANLPKTEVKSHQSPGMGRGLSHSQSDASVFLALKERKMQPVNKGLKIFGENQLLARKVLKHKKELVSVSSSDSDSSYERIFFEKPSEQLAKAISKHTNKEQINNSSPRTYKKEMPVAPPRSKRRNTTEINYAKVKSKDASPLANASVATQDQQKHKSHLLRKVCSASEPPPAIPLKTKDAFEIPDVFGIKGNDRMGDKRLDDSTSSDVKR</sequence>
<dbReference type="PROSITE" id="PS50056">
    <property type="entry name" value="TYR_PHOSPHATASE_2"/>
    <property type="match status" value="1"/>
</dbReference>
<evidence type="ECO:0000259" key="9">
    <source>
        <dbReference type="PROSITE" id="PS50055"/>
    </source>
</evidence>
<feature type="domain" description="Tyrosine specific protein phosphatases" evidence="10">
    <location>
        <begin position="209"/>
        <end position="286"/>
    </location>
</feature>
<dbReference type="InterPro" id="IPR000242">
    <property type="entry name" value="PTP_cat"/>
</dbReference>
<feature type="domain" description="Tyrosine-protein phosphatase" evidence="9">
    <location>
        <begin position="30"/>
        <end position="295"/>
    </location>
</feature>
<keyword evidence="4" id="KW-0597">Phosphoprotein</keyword>
<comment type="subcellular location">
    <subcellularLocation>
        <location evidence="1">Cytoplasm</location>
    </subcellularLocation>
</comment>
<dbReference type="GO" id="GO:0005737">
    <property type="term" value="C:cytoplasm"/>
    <property type="evidence" value="ECO:0007669"/>
    <property type="project" value="UniProtKB-SubCell"/>
</dbReference>
<feature type="region of interest" description="Disordered" evidence="8">
    <location>
        <begin position="651"/>
        <end position="676"/>
    </location>
</feature>
<reference evidence="11" key="1">
    <citation type="journal article" date="2020" name="bioRxiv">
        <title>Chromosome-level reference genome of the European wasp spider Argiope bruennichi: a resource for studies on range expansion and evolutionary adaptation.</title>
        <authorList>
            <person name="Sheffer M.M."/>
            <person name="Hoppe A."/>
            <person name="Krehenwinkel H."/>
            <person name="Uhl G."/>
            <person name="Kuss A.W."/>
            <person name="Jensen L."/>
            <person name="Jensen C."/>
            <person name="Gillespie R.G."/>
            <person name="Hoff K.J."/>
            <person name="Prost S."/>
        </authorList>
    </citation>
    <scope>NUCLEOTIDE SEQUENCE</scope>
</reference>
<feature type="region of interest" description="Disordered" evidence="8">
    <location>
        <begin position="1759"/>
        <end position="1875"/>
    </location>
</feature>
<feature type="compositionally biased region" description="Basic and acidic residues" evidence="8">
    <location>
        <begin position="654"/>
        <end position="666"/>
    </location>
</feature>
<accession>A0A8T0EV86</accession>
<feature type="region of interest" description="Disordered" evidence="8">
    <location>
        <begin position="533"/>
        <end position="575"/>
    </location>
</feature>
<dbReference type="GO" id="GO:0048666">
    <property type="term" value="P:neuron development"/>
    <property type="evidence" value="ECO:0007669"/>
    <property type="project" value="UniProtKB-ARBA"/>
</dbReference>
<feature type="region of interest" description="Disordered" evidence="8">
    <location>
        <begin position="1556"/>
        <end position="1586"/>
    </location>
</feature>
<dbReference type="SMART" id="SM00194">
    <property type="entry name" value="PTPc"/>
    <property type="match status" value="1"/>
</dbReference>
<dbReference type="PANTHER" id="PTHR45983">
    <property type="entry name" value="TYROSINE PHOSPHATSE N18, PUTATIVE-RELATED"/>
    <property type="match status" value="1"/>
</dbReference>
<dbReference type="InterPro" id="IPR029021">
    <property type="entry name" value="Prot-tyrosine_phosphatase-like"/>
</dbReference>
<feature type="compositionally biased region" description="Low complexity" evidence="8">
    <location>
        <begin position="1343"/>
        <end position="1352"/>
    </location>
</feature>
<dbReference type="Gene3D" id="3.90.190.10">
    <property type="entry name" value="Protein tyrosine phosphatase superfamily"/>
    <property type="match status" value="1"/>
</dbReference>
<evidence type="ECO:0000256" key="8">
    <source>
        <dbReference type="SAM" id="MobiDB-lite"/>
    </source>
</evidence>
<feature type="region of interest" description="Disordered" evidence="8">
    <location>
        <begin position="337"/>
        <end position="421"/>
    </location>
</feature>
<dbReference type="PROSITE" id="PS00383">
    <property type="entry name" value="TYR_PHOSPHATASE_1"/>
    <property type="match status" value="1"/>
</dbReference>
<feature type="compositionally biased region" description="Polar residues" evidence="8">
    <location>
        <begin position="593"/>
        <end position="602"/>
    </location>
</feature>
<feature type="region of interest" description="Disordered" evidence="8">
    <location>
        <begin position="1315"/>
        <end position="1372"/>
    </location>
</feature>
<keyword evidence="12" id="KW-1185">Reference proteome</keyword>
<feature type="compositionally biased region" description="Acidic residues" evidence="8">
    <location>
        <begin position="553"/>
        <end position="562"/>
    </location>
</feature>
<feature type="compositionally biased region" description="Basic and acidic residues" evidence="8">
    <location>
        <begin position="1856"/>
        <end position="1875"/>
    </location>
</feature>